<evidence type="ECO:0000313" key="4">
    <source>
        <dbReference type="Proteomes" id="UP000541610"/>
    </source>
</evidence>
<dbReference type="AlphaFoldDB" id="A0A7J6N6X6"/>
<feature type="chain" id="PRO_5029553542" evidence="2">
    <location>
        <begin position="19"/>
        <end position="312"/>
    </location>
</feature>
<protein>
    <submittedName>
        <fullName evidence="3">Uncharacterized protein</fullName>
    </submittedName>
</protein>
<proteinExistence type="predicted"/>
<dbReference type="Proteomes" id="UP000541610">
    <property type="component" value="Unassembled WGS sequence"/>
</dbReference>
<accession>A0A7J6N6X6</accession>
<evidence type="ECO:0000256" key="2">
    <source>
        <dbReference type="SAM" id="SignalP"/>
    </source>
</evidence>
<gene>
    <name evidence="3" type="ORF">FOZ60_014965</name>
</gene>
<evidence type="ECO:0000256" key="1">
    <source>
        <dbReference type="SAM" id="MobiDB-lite"/>
    </source>
</evidence>
<sequence length="312" mass="32107">MFFASVATIASAVAVASATEDSCASLCNQIDGCKTAKYGSYCKAWKEPAVCFGLVRKADGSYCFQPTDKDCVGDSVSCDSRILTTAAPVTTTAAPVTTTAAPVTTTAAPVTTTAAPVTTTAAPVTTTAAPVTTTAAPVTTTAAPVTTTAAPVTTTAAPVTTTTQKPTTTTTTTTTQKPTTTTTTTTTQKPTTTTTTTTTQKPTTTTTTTTTQKPTTTTTTAAPFGGVFCGNVMGESFKVDFEGGHATISVMGMDMHADYKIDGNEMDFFNYGPTLSKLMHMMHINSVQATIVDANDVHIKIGVLIDTTVTRC</sequence>
<feature type="signal peptide" evidence="2">
    <location>
        <begin position="1"/>
        <end position="18"/>
    </location>
</feature>
<comment type="caution">
    <text evidence="3">The sequence shown here is derived from an EMBL/GenBank/DDBJ whole genome shotgun (WGS) entry which is preliminary data.</text>
</comment>
<organism evidence="3 4">
    <name type="scientific">Perkinsus olseni</name>
    <name type="common">Perkinsus atlanticus</name>
    <dbReference type="NCBI Taxonomy" id="32597"/>
    <lineage>
        <taxon>Eukaryota</taxon>
        <taxon>Sar</taxon>
        <taxon>Alveolata</taxon>
        <taxon>Perkinsozoa</taxon>
        <taxon>Perkinsea</taxon>
        <taxon>Perkinsida</taxon>
        <taxon>Perkinsidae</taxon>
        <taxon>Perkinsus</taxon>
    </lineage>
</organism>
<dbReference type="OrthoDB" id="447228at2759"/>
<evidence type="ECO:0000313" key="3">
    <source>
        <dbReference type="EMBL" id="KAF4679504.1"/>
    </source>
</evidence>
<name>A0A7J6N6X6_PEROL</name>
<reference evidence="3 4" key="1">
    <citation type="submission" date="2020-04" db="EMBL/GenBank/DDBJ databases">
        <title>Perkinsus olseni comparative genomics.</title>
        <authorList>
            <person name="Bogema D.R."/>
        </authorList>
    </citation>
    <scope>NUCLEOTIDE SEQUENCE [LARGE SCALE GENOMIC DNA]</scope>
    <source>
        <strain evidence="3">00978-12</strain>
    </source>
</reference>
<keyword evidence="2" id="KW-0732">Signal</keyword>
<dbReference type="EMBL" id="JABANP010000726">
    <property type="protein sequence ID" value="KAF4679504.1"/>
    <property type="molecule type" value="Genomic_DNA"/>
</dbReference>
<feature type="region of interest" description="Disordered" evidence="1">
    <location>
        <begin position="157"/>
        <end position="217"/>
    </location>
</feature>